<keyword evidence="1" id="KW-0812">Transmembrane</keyword>
<dbReference type="EMBL" id="NRRL01000006">
    <property type="protein sequence ID" value="MBK1667366.1"/>
    <property type="molecule type" value="Genomic_DNA"/>
</dbReference>
<feature type="transmembrane region" description="Helical" evidence="1">
    <location>
        <begin position="72"/>
        <end position="92"/>
    </location>
</feature>
<keyword evidence="1" id="KW-0472">Membrane</keyword>
<sequence length="108" mass="12130">MNRMFTIEGRRGRLSYFGASLLLLVVQIGLAMLLYTVTQTHESTYLAGLLMLYPSVCITAQRLHDIGVSAWWYLLFFVPIANILFGIAILFWPGQREANDYGPSLATA</sequence>
<dbReference type="RefSeq" id="WP_200339437.1">
    <property type="nucleotide sequence ID" value="NZ_NRRL01000006.1"/>
</dbReference>
<evidence type="ECO:0008006" key="4">
    <source>
        <dbReference type="Google" id="ProtNLM"/>
    </source>
</evidence>
<evidence type="ECO:0000313" key="2">
    <source>
        <dbReference type="EMBL" id="MBK1667366.1"/>
    </source>
</evidence>
<dbReference type="Pfam" id="PF05656">
    <property type="entry name" value="DUF805"/>
    <property type="match status" value="1"/>
</dbReference>
<organism evidence="2 3">
    <name type="scientific">Rhodovibrio sodomensis</name>
    <dbReference type="NCBI Taxonomy" id="1088"/>
    <lineage>
        <taxon>Bacteria</taxon>
        <taxon>Pseudomonadati</taxon>
        <taxon>Pseudomonadota</taxon>
        <taxon>Alphaproteobacteria</taxon>
        <taxon>Rhodospirillales</taxon>
        <taxon>Rhodovibrionaceae</taxon>
        <taxon>Rhodovibrio</taxon>
    </lineage>
</organism>
<dbReference type="InterPro" id="IPR008523">
    <property type="entry name" value="DUF805"/>
</dbReference>
<comment type="caution">
    <text evidence="2">The sequence shown here is derived from an EMBL/GenBank/DDBJ whole genome shotgun (WGS) entry which is preliminary data.</text>
</comment>
<keyword evidence="3" id="KW-1185">Reference proteome</keyword>
<evidence type="ECO:0000313" key="3">
    <source>
        <dbReference type="Proteomes" id="UP001296873"/>
    </source>
</evidence>
<reference evidence="2 3" key="1">
    <citation type="journal article" date="2020" name="Microorganisms">
        <title>Osmotic Adaptation and Compatible Solute Biosynthesis of Phototrophic Bacteria as Revealed from Genome Analyses.</title>
        <authorList>
            <person name="Imhoff J.F."/>
            <person name="Rahn T."/>
            <person name="Kunzel S."/>
            <person name="Keller A."/>
            <person name="Neulinger S.C."/>
        </authorList>
    </citation>
    <scope>NUCLEOTIDE SEQUENCE [LARGE SCALE GENOMIC DNA]</scope>
    <source>
        <strain evidence="2 3">DSM 9895</strain>
    </source>
</reference>
<keyword evidence="1" id="KW-1133">Transmembrane helix</keyword>
<dbReference type="PANTHER" id="PTHR34980:SF3">
    <property type="entry name" value="BLR8105 PROTEIN"/>
    <property type="match status" value="1"/>
</dbReference>
<gene>
    <name evidence="2" type="ORF">CKO28_04895</name>
</gene>
<proteinExistence type="predicted"/>
<dbReference type="PANTHER" id="PTHR34980">
    <property type="entry name" value="INNER MEMBRANE PROTEIN-RELATED-RELATED"/>
    <property type="match status" value="1"/>
</dbReference>
<dbReference type="Proteomes" id="UP001296873">
    <property type="component" value="Unassembled WGS sequence"/>
</dbReference>
<name>A0ABS1DAA8_9PROT</name>
<protein>
    <recommendedName>
        <fullName evidence="4">DUF805 domain-containing protein</fullName>
    </recommendedName>
</protein>
<accession>A0ABS1DAA8</accession>
<evidence type="ECO:0000256" key="1">
    <source>
        <dbReference type="SAM" id="Phobius"/>
    </source>
</evidence>
<feature type="transmembrane region" description="Helical" evidence="1">
    <location>
        <begin position="14"/>
        <end position="37"/>
    </location>
</feature>